<reference evidence="1" key="1">
    <citation type="submission" date="2019-02" db="EMBL/GenBank/DDBJ databases">
        <authorList>
            <person name="Gruber-Vodicka R. H."/>
            <person name="Seah K. B. B."/>
        </authorList>
    </citation>
    <scope>NUCLEOTIDE SEQUENCE</scope>
    <source>
        <strain evidence="3">BECK_SA2B12</strain>
        <strain evidence="1">BECK_SA2B15</strain>
        <strain evidence="2">BECK_SA2B20</strain>
    </source>
</reference>
<evidence type="ECO:0000313" key="2">
    <source>
        <dbReference type="EMBL" id="VFJ93117.1"/>
    </source>
</evidence>
<dbReference type="EMBL" id="CAADFG010000040">
    <property type="protein sequence ID" value="VFJ92163.1"/>
    <property type="molecule type" value="Genomic_DNA"/>
</dbReference>
<sequence length="130" mass="14823">MLHTNDPIIKHKVGLLNPAEELQNISKACQVMGLSRETFYRYKQAVEDGGVESLLNKDRRKSNPKNRVDERTEAAVVQHAIDYPAHGQARTSNQLRKQGIFVSWSGVRSIWPRHGLACFKKRLCVLSKKK</sequence>
<dbReference type="SUPFAM" id="SSF46689">
    <property type="entry name" value="Homeodomain-like"/>
    <property type="match status" value="1"/>
</dbReference>
<evidence type="ECO:0000313" key="3">
    <source>
        <dbReference type="EMBL" id="VFJ99978.1"/>
    </source>
</evidence>
<dbReference type="InterPro" id="IPR009057">
    <property type="entry name" value="Homeodomain-like_sf"/>
</dbReference>
<dbReference type="EMBL" id="CAADFJ010000038">
    <property type="protein sequence ID" value="VFJ99978.1"/>
    <property type="molecule type" value="Genomic_DNA"/>
</dbReference>
<proteinExistence type="predicted"/>
<name>A0A450UI21_9GAMM</name>
<dbReference type="Pfam" id="PF13551">
    <property type="entry name" value="HTH_29"/>
    <property type="match status" value="1"/>
</dbReference>
<protein>
    <submittedName>
        <fullName evidence="1">Winged helix-turn helix</fullName>
    </submittedName>
</protein>
<evidence type="ECO:0000313" key="1">
    <source>
        <dbReference type="EMBL" id="VFJ92163.1"/>
    </source>
</evidence>
<organism evidence="1">
    <name type="scientific">Candidatus Kentrum eta</name>
    <dbReference type="NCBI Taxonomy" id="2126337"/>
    <lineage>
        <taxon>Bacteria</taxon>
        <taxon>Pseudomonadati</taxon>
        <taxon>Pseudomonadota</taxon>
        <taxon>Gammaproteobacteria</taxon>
        <taxon>Candidatus Kentrum</taxon>
    </lineage>
</organism>
<gene>
    <name evidence="1" type="ORF">BECKH772A_GA0070896_100405</name>
    <name evidence="2" type="ORF">BECKH772B_GA0070898_100395</name>
    <name evidence="3" type="ORF">BECKH772C_GA0070978_100385</name>
</gene>
<dbReference type="EMBL" id="CAADFI010000039">
    <property type="protein sequence ID" value="VFJ93117.1"/>
    <property type="molecule type" value="Genomic_DNA"/>
</dbReference>
<accession>A0A450UI21</accession>
<dbReference type="AlphaFoldDB" id="A0A450UI21"/>